<dbReference type="AlphaFoldDB" id="A0A1Y1X2F1"/>
<feature type="compositionally biased region" description="Basic and acidic residues" evidence="1">
    <location>
        <begin position="129"/>
        <end position="157"/>
    </location>
</feature>
<protein>
    <submittedName>
        <fullName evidence="2">Uncharacterized protein</fullName>
    </submittedName>
</protein>
<accession>A0A1Y1X2F1</accession>
<reference evidence="2 3" key="1">
    <citation type="submission" date="2016-08" db="EMBL/GenBank/DDBJ databases">
        <title>A Parts List for Fungal Cellulosomes Revealed by Comparative Genomics.</title>
        <authorList>
            <consortium name="DOE Joint Genome Institute"/>
            <person name="Haitjema C.H."/>
            <person name="Gilmore S.P."/>
            <person name="Henske J.K."/>
            <person name="Solomon K.V."/>
            <person name="De Groot R."/>
            <person name="Kuo A."/>
            <person name="Mondo S.J."/>
            <person name="Salamov A.A."/>
            <person name="Labutti K."/>
            <person name="Zhao Z."/>
            <person name="Chiniquy J."/>
            <person name="Barry K."/>
            <person name="Brewer H.M."/>
            <person name="Purvine S.O."/>
            <person name="Wright A.T."/>
            <person name="Boxma B."/>
            <person name="Van Alen T."/>
            <person name="Hackstein J.H."/>
            <person name="Baker S.E."/>
            <person name="Grigoriev I.V."/>
            <person name="O'Malley M.A."/>
        </authorList>
    </citation>
    <scope>NUCLEOTIDE SEQUENCE [LARGE SCALE GENOMIC DNA]</scope>
    <source>
        <strain evidence="2 3">S4</strain>
    </source>
</reference>
<evidence type="ECO:0000313" key="2">
    <source>
        <dbReference type="EMBL" id="ORX79979.1"/>
    </source>
</evidence>
<dbReference type="STRING" id="1754192.A0A1Y1X2F1"/>
<name>A0A1Y1X2F1_9FUNG</name>
<dbReference type="Pfam" id="PF12784">
    <property type="entry name" value="PDDEXK_2"/>
    <property type="match status" value="2"/>
</dbReference>
<gene>
    <name evidence="2" type="ORF">BCR32DRAFT_300512</name>
</gene>
<comment type="caution">
    <text evidence="2">The sequence shown here is derived from an EMBL/GenBank/DDBJ whole genome shotgun (WGS) entry which is preliminary data.</text>
</comment>
<sequence>MYQYGFIDPINDYVFNSLFGFPKCKMLLIDFLNSILKLKNNNCIIDLKYTNNEKTFNDKNINVIAETKSNQFINIVVQINKRGDMAYLEYKRNEEDEEDDEEDEDEDDEENEDDEEDKEDEKNDNEEEINNKEMNNKEMNNNKKVNENNIEKRKRKEEDIKEYKKSLNERCHSIYTLKEKSSNKEEIYKNAIEFHFIEIQKFREKENIKKLQKKQYSWIKFLINPEAFIDSKKKVFQKAIRILTKLGNDRSFYPYYYQKEKDNRDYISAIEEEFKEGYKEAYEKAFKEAYEKAFKEAYEKAFEEGIKEEFEKVRSERKRKSDIKITLKMFKKGKKLDEVKEFKLLSDNETDILYNFLYDENTNSSINMLATNLNFDKNALKEILDSFEIHYIDKGKKRKI</sequence>
<organism evidence="2 3">
    <name type="scientific">Anaeromyces robustus</name>
    <dbReference type="NCBI Taxonomy" id="1754192"/>
    <lineage>
        <taxon>Eukaryota</taxon>
        <taxon>Fungi</taxon>
        <taxon>Fungi incertae sedis</taxon>
        <taxon>Chytridiomycota</taxon>
        <taxon>Chytridiomycota incertae sedis</taxon>
        <taxon>Neocallimastigomycetes</taxon>
        <taxon>Neocallimastigales</taxon>
        <taxon>Neocallimastigaceae</taxon>
        <taxon>Anaeromyces</taxon>
    </lineage>
</organism>
<keyword evidence="3" id="KW-1185">Reference proteome</keyword>
<evidence type="ECO:0000313" key="3">
    <source>
        <dbReference type="Proteomes" id="UP000193944"/>
    </source>
</evidence>
<evidence type="ECO:0000256" key="1">
    <source>
        <dbReference type="SAM" id="MobiDB-lite"/>
    </source>
</evidence>
<dbReference type="OrthoDB" id="2172011at2759"/>
<feature type="compositionally biased region" description="Acidic residues" evidence="1">
    <location>
        <begin position="95"/>
        <end position="128"/>
    </location>
</feature>
<dbReference type="Proteomes" id="UP000193944">
    <property type="component" value="Unassembled WGS sequence"/>
</dbReference>
<reference evidence="2 3" key="2">
    <citation type="submission" date="2016-08" db="EMBL/GenBank/DDBJ databases">
        <title>Pervasive Adenine N6-methylation of Active Genes in Fungi.</title>
        <authorList>
            <consortium name="DOE Joint Genome Institute"/>
            <person name="Mondo S.J."/>
            <person name="Dannebaum R.O."/>
            <person name="Kuo R.C."/>
            <person name="Labutti K."/>
            <person name="Haridas S."/>
            <person name="Kuo A."/>
            <person name="Salamov A."/>
            <person name="Ahrendt S.R."/>
            <person name="Lipzen A."/>
            <person name="Sullivan W."/>
            <person name="Andreopoulos W.B."/>
            <person name="Clum A."/>
            <person name="Lindquist E."/>
            <person name="Daum C."/>
            <person name="Ramamoorthy G.K."/>
            <person name="Gryganskyi A."/>
            <person name="Culley D."/>
            <person name="Magnuson J.K."/>
            <person name="James T.Y."/>
            <person name="O'Malley M.A."/>
            <person name="Stajich J.E."/>
            <person name="Spatafora J.W."/>
            <person name="Visel A."/>
            <person name="Grigoriev I.V."/>
        </authorList>
    </citation>
    <scope>NUCLEOTIDE SEQUENCE [LARGE SCALE GENOMIC DNA]</scope>
    <source>
        <strain evidence="2 3">S4</strain>
    </source>
</reference>
<feature type="region of interest" description="Disordered" evidence="1">
    <location>
        <begin position="91"/>
        <end position="157"/>
    </location>
</feature>
<dbReference type="EMBL" id="MCFG01000159">
    <property type="protein sequence ID" value="ORX79979.1"/>
    <property type="molecule type" value="Genomic_DNA"/>
</dbReference>
<proteinExistence type="predicted"/>